<evidence type="ECO:0000259" key="7">
    <source>
        <dbReference type="PROSITE" id="PS51160"/>
    </source>
</evidence>
<sequence>MKHLSINVSGLVQGVGFRYSVVQLADKMGVVGTVRNEMDGSVSIEAEADERILYIFLSKVKASPSPFGRVDKLDYTFSDDVKSYRKFTVIG</sequence>
<dbReference type="PANTHER" id="PTHR47268:SF4">
    <property type="entry name" value="ACYLPHOSPHATASE"/>
    <property type="match status" value="1"/>
</dbReference>
<dbReference type="Gene3D" id="3.30.70.100">
    <property type="match status" value="1"/>
</dbReference>
<dbReference type="SUPFAM" id="SSF54975">
    <property type="entry name" value="Acylphosphatase/BLUF domain-like"/>
    <property type="match status" value="1"/>
</dbReference>
<dbReference type="InterPro" id="IPR017968">
    <property type="entry name" value="Acylphosphatase_CS"/>
</dbReference>
<evidence type="ECO:0000256" key="2">
    <source>
        <dbReference type="ARBA" id="ARBA00012150"/>
    </source>
</evidence>
<organism evidence="8 9">
    <name type="scientific">Companilactobacillus nodensis DSM 19682 = JCM 14932 = NBRC 107160</name>
    <dbReference type="NCBI Taxonomy" id="1423775"/>
    <lineage>
        <taxon>Bacteria</taxon>
        <taxon>Bacillati</taxon>
        <taxon>Bacillota</taxon>
        <taxon>Bacilli</taxon>
        <taxon>Lactobacillales</taxon>
        <taxon>Lactobacillaceae</taxon>
        <taxon>Companilactobacillus</taxon>
    </lineage>
</organism>
<dbReference type="Pfam" id="PF00708">
    <property type="entry name" value="Acylphosphatase"/>
    <property type="match status" value="1"/>
</dbReference>
<dbReference type="PROSITE" id="PS00150">
    <property type="entry name" value="ACYLPHOSPHATASE_1"/>
    <property type="match status" value="1"/>
</dbReference>
<accession>A0A0R1KL80</accession>
<gene>
    <name evidence="8" type="ORF">FD03_GL000119</name>
</gene>
<feature type="active site" evidence="5">
    <location>
        <position position="36"/>
    </location>
</feature>
<dbReference type="STRING" id="1423775.FD03_GL000119"/>
<keyword evidence="9" id="KW-1185">Reference proteome</keyword>
<evidence type="ECO:0000256" key="6">
    <source>
        <dbReference type="RuleBase" id="RU004168"/>
    </source>
</evidence>
<dbReference type="InterPro" id="IPR036046">
    <property type="entry name" value="Acylphosphatase-like_dom_sf"/>
</dbReference>
<evidence type="ECO:0000256" key="3">
    <source>
        <dbReference type="ARBA" id="ARBA00015991"/>
    </source>
</evidence>
<feature type="domain" description="Acylphosphatase-like" evidence="7">
    <location>
        <begin position="3"/>
        <end position="91"/>
    </location>
</feature>
<dbReference type="InterPro" id="IPR001792">
    <property type="entry name" value="Acylphosphatase-like_dom"/>
</dbReference>
<comment type="caution">
    <text evidence="8">The sequence shown here is derived from an EMBL/GenBank/DDBJ whole genome shotgun (WGS) entry which is preliminary data.</text>
</comment>
<dbReference type="PANTHER" id="PTHR47268">
    <property type="entry name" value="ACYLPHOSPHATASE"/>
    <property type="match status" value="1"/>
</dbReference>
<proteinExistence type="inferred from homology"/>
<dbReference type="AlphaFoldDB" id="A0A0R1KL80"/>
<evidence type="ECO:0000256" key="4">
    <source>
        <dbReference type="ARBA" id="ARBA00047645"/>
    </source>
</evidence>
<keyword evidence="5" id="KW-0378">Hydrolase</keyword>
<dbReference type="OrthoDB" id="9808093at2"/>
<reference evidence="8 9" key="1">
    <citation type="journal article" date="2015" name="Genome Announc.">
        <title>Expanding the biotechnology potential of lactobacilli through comparative genomics of 213 strains and associated genera.</title>
        <authorList>
            <person name="Sun Z."/>
            <person name="Harris H.M."/>
            <person name="McCann A."/>
            <person name="Guo C."/>
            <person name="Argimon S."/>
            <person name="Zhang W."/>
            <person name="Yang X."/>
            <person name="Jeffery I.B."/>
            <person name="Cooney J.C."/>
            <person name="Kagawa T.F."/>
            <person name="Liu W."/>
            <person name="Song Y."/>
            <person name="Salvetti E."/>
            <person name="Wrobel A."/>
            <person name="Rasinkangas P."/>
            <person name="Parkhill J."/>
            <person name="Rea M.C."/>
            <person name="O'Sullivan O."/>
            <person name="Ritari J."/>
            <person name="Douillard F.P."/>
            <person name="Paul Ross R."/>
            <person name="Yang R."/>
            <person name="Briner A.E."/>
            <person name="Felis G.E."/>
            <person name="de Vos W.M."/>
            <person name="Barrangou R."/>
            <person name="Klaenhammer T.R."/>
            <person name="Caufield P.W."/>
            <person name="Cui Y."/>
            <person name="Zhang H."/>
            <person name="O'Toole P.W."/>
        </authorList>
    </citation>
    <scope>NUCLEOTIDE SEQUENCE [LARGE SCALE GENOMIC DNA]</scope>
    <source>
        <strain evidence="8 9">DSM 19682</strain>
    </source>
</reference>
<dbReference type="EMBL" id="AZDZ01000009">
    <property type="protein sequence ID" value="KRK79943.1"/>
    <property type="molecule type" value="Genomic_DNA"/>
</dbReference>
<dbReference type="GO" id="GO:0003998">
    <property type="term" value="F:acylphosphatase activity"/>
    <property type="evidence" value="ECO:0007669"/>
    <property type="project" value="UniProtKB-EC"/>
</dbReference>
<evidence type="ECO:0000256" key="1">
    <source>
        <dbReference type="ARBA" id="ARBA00005614"/>
    </source>
</evidence>
<evidence type="ECO:0000313" key="9">
    <source>
        <dbReference type="Proteomes" id="UP000051248"/>
    </source>
</evidence>
<evidence type="ECO:0000256" key="5">
    <source>
        <dbReference type="PROSITE-ProRule" id="PRU00520"/>
    </source>
</evidence>
<dbReference type="InterPro" id="IPR020456">
    <property type="entry name" value="Acylphosphatase"/>
</dbReference>
<dbReference type="eggNOG" id="COG1254">
    <property type="taxonomic scope" value="Bacteria"/>
</dbReference>
<evidence type="ECO:0000313" key="8">
    <source>
        <dbReference type="EMBL" id="KRK79943.1"/>
    </source>
</evidence>
<protein>
    <recommendedName>
        <fullName evidence="3 5">acylphosphatase</fullName>
        <ecNumber evidence="2 5">3.6.1.7</ecNumber>
    </recommendedName>
</protein>
<dbReference type="EC" id="3.6.1.7" evidence="2 5"/>
<dbReference type="Proteomes" id="UP000051248">
    <property type="component" value="Unassembled WGS sequence"/>
</dbReference>
<feature type="active site" evidence="5">
    <location>
        <position position="18"/>
    </location>
</feature>
<comment type="catalytic activity">
    <reaction evidence="4 5">
        <text>an acyl phosphate + H2O = a carboxylate + phosphate + H(+)</text>
        <dbReference type="Rhea" id="RHEA:14965"/>
        <dbReference type="ChEBI" id="CHEBI:15377"/>
        <dbReference type="ChEBI" id="CHEBI:15378"/>
        <dbReference type="ChEBI" id="CHEBI:29067"/>
        <dbReference type="ChEBI" id="CHEBI:43474"/>
        <dbReference type="ChEBI" id="CHEBI:59918"/>
        <dbReference type="EC" id="3.6.1.7"/>
    </reaction>
</comment>
<dbReference type="PATRIC" id="fig|1423775.4.peg.120"/>
<dbReference type="PRINTS" id="PR00112">
    <property type="entry name" value="ACYLPHPHTASE"/>
</dbReference>
<dbReference type="RefSeq" id="WP_025024002.1">
    <property type="nucleotide sequence ID" value="NZ_AZDZ01000009.1"/>
</dbReference>
<comment type="similarity">
    <text evidence="1 6">Belongs to the acylphosphatase family.</text>
</comment>
<dbReference type="PROSITE" id="PS51160">
    <property type="entry name" value="ACYLPHOSPHATASE_3"/>
    <property type="match status" value="1"/>
</dbReference>
<name>A0A0R1KL80_9LACO</name>